<reference evidence="2 3" key="1">
    <citation type="submission" date="2023-02" db="EMBL/GenBank/DDBJ databases">
        <title>Genome sequence of Sphingomonas naphthae.</title>
        <authorList>
            <person name="Kim S."/>
            <person name="Heo J."/>
            <person name="Kwon S.-W."/>
        </authorList>
    </citation>
    <scope>NUCLEOTIDE SEQUENCE [LARGE SCALE GENOMIC DNA]</scope>
    <source>
        <strain evidence="2 3">KACC 18716</strain>
    </source>
</reference>
<dbReference type="EMBL" id="CP117411">
    <property type="protein sequence ID" value="WCT72155.1"/>
    <property type="molecule type" value="Genomic_DNA"/>
</dbReference>
<dbReference type="RefSeq" id="WP_273686108.1">
    <property type="nucleotide sequence ID" value="NZ_CP117411.1"/>
</dbReference>
<evidence type="ECO:0000313" key="3">
    <source>
        <dbReference type="Proteomes" id="UP001220395"/>
    </source>
</evidence>
<protein>
    <recommendedName>
        <fullName evidence="4">DUF4332 domain-containing protein</fullName>
    </recommendedName>
</protein>
<keyword evidence="1" id="KW-0812">Transmembrane</keyword>
<evidence type="ECO:0000256" key="1">
    <source>
        <dbReference type="SAM" id="Phobius"/>
    </source>
</evidence>
<evidence type="ECO:0000313" key="2">
    <source>
        <dbReference type="EMBL" id="WCT72155.1"/>
    </source>
</evidence>
<proteinExistence type="predicted"/>
<keyword evidence="1" id="KW-1133">Transmembrane helix</keyword>
<organism evidence="2 3">
    <name type="scientific">Sphingomonas naphthae</name>
    <dbReference type="NCBI Taxonomy" id="1813468"/>
    <lineage>
        <taxon>Bacteria</taxon>
        <taxon>Pseudomonadati</taxon>
        <taxon>Pseudomonadota</taxon>
        <taxon>Alphaproteobacteria</taxon>
        <taxon>Sphingomonadales</taxon>
        <taxon>Sphingomonadaceae</taxon>
        <taxon>Sphingomonas</taxon>
    </lineage>
</organism>
<name>A0ABY7TG69_9SPHN</name>
<sequence length="168" mass="18510">MPAFTTNQWAILFLVLVLGWVLGLASRSGGARWKRALAAEREERAIERERHAQEIAALNTRIVDLEARPVPVAAPVAALDPRAETPVTGRAKSDDLSLIHGIGPVGERRLNEQGIHSYRDIIALDANRKSALESRVGAPAGTIDQDRWQEQAIALEERGVDEHRRVFG</sequence>
<dbReference type="Proteomes" id="UP001220395">
    <property type="component" value="Chromosome"/>
</dbReference>
<feature type="transmembrane region" description="Helical" evidence="1">
    <location>
        <begin position="6"/>
        <end position="25"/>
    </location>
</feature>
<accession>A0ABY7TG69</accession>
<evidence type="ECO:0008006" key="4">
    <source>
        <dbReference type="Google" id="ProtNLM"/>
    </source>
</evidence>
<keyword evidence="3" id="KW-1185">Reference proteome</keyword>
<gene>
    <name evidence="2" type="ORF">PQ455_10920</name>
</gene>
<keyword evidence="1" id="KW-0472">Membrane</keyword>